<evidence type="ECO:0000259" key="3">
    <source>
        <dbReference type="Pfam" id="PF00291"/>
    </source>
</evidence>
<dbReference type="Pfam" id="PF00291">
    <property type="entry name" value="PALP"/>
    <property type="match status" value="1"/>
</dbReference>
<comment type="caution">
    <text evidence="4">The sequence shown here is derived from an EMBL/GenBank/DDBJ whole genome shotgun (WGS) entry which is preliminary data.</text>
</comment>
<evidence type="ECO:0000256" key="1">
    <source>
        <dbReference type="ARBA" id="ARBA00001933"/>
    </source>
</evidence>
<organism evidence="4 5">
    <name type="scientific">Amycolatopsis coloradensis</name>
    <dbReference type="NCBI Taxonomy" id="76021"/>
    <lineage>
        <taxon>Bacteria</taxon>
        <taxon>Bacillati</taxon>
        <taxon>Actinomycetota</taxon>
        <taxon>Actinomycetes</taxon>
        <taxon>Pseudonocardiales</taxon>
        <taxon>Pseudonocardiaceae</taxon>
        <taxon>Amycolatopsis</taxon>
    </lineage>
</organism>
<dbReference type="SUPFAM" id="SSF53686">
    <property type="entry name" value="Tryptophan synthase beta subunit-like PLP-dependent enzymes"/>
    <property type="match status" value="1"/>
</dbReference>
<dbReference type="AlphaFoldDB" id="A0A1R0KKE8"/>
<proteinExistence type="predicted"/>
<evidence type="ECO:0000313" key="4">
    <source>
        <dbReference type="EMBL" id="OLZ46562.1"/>
    </source>
</evidence>
<dbReference type="RefSeq" id="WP_076164972.1">
    <property type="nucleotide sequence ID" value="NZ_JBEZVB010000052.1"/>
</dbReference>
<dbReference type="GO" id="GO:1901605">
    <property type="term" value="P:alpha-amino acid metabolic process"/>
    <property type="evidence" value="ECO:0007669"/>
    <property type="project" value="UniProtKB-ARBA"/>
</dbReference>
<gene>
    <name evidence="4" type="ORF">BS329_30540</name>
</gene>
<dbReference type="OrthoDB" id="5176350at2"/>
<evidence type="ECO:0000256" key="2">
    <source>
        <dbReference type="ARBA" id="ARBA00022898"/>
    </source>
</evidence>
<sequence>MVQVGVQVGARIFPLLLKLEGRSPSGSTKGRTARALLLGLLRCRRLHAGNHIVESSSGNLAVALALLTAELGVSFTVVVDSKTTSAIHALLATTPARVDIVDCCDDDGSHLSARLERVFEWRDSLPGAVWTNQYDSPDNPLAHYSETAPELLAQCPKPPDVVFAAVGTGGTVSGLARRLALLSPQTTVVAVDVVGSLATGGEPGPRLLTGIGSSRRIGFPLADNVIVSRVHDRQAFAHARRLRDQTGVGVGGSAGAILAACARYLATATDDVTVVCLCADGADRYANTIYDDHWLADRDVLISDADLLPAMRYVP</sequence>
<dbReference type="InterPro" id="IPR001926">
    <property type="entry name" value="TrpB-like_PALP"/>
</dbReference>
<feature type="domain" description="Tryptophan synthase beta chain-like PALP" evidence="3">
    <location>
        <begin position="11"/>
        <end position="277"/>
    </location>
</feature>
<comment type="cofactor">
    <cofactor evidence="1">
        <name>pyridoxal 5'-phosphate</name>
        <dbReference type="ChEBI" id="CHEBI:597326"/>
    </cofactor>
</comment>
<dbReference type="Gene3D" id="3.40.50.1100">
    <property type="match status" value="2"/>
</dbReference>
<dbReference type="Proteomes" id="UP000187486">
    <property type="component" value="Unassembled WGS sequence"/>
</dbReference>
<dbReference type="InterPro" id="IPR036052">
    <property type="entry name" value="TrpB-like_PALP_sf"/>
</dbReference>
<keyword evidence="2" id="KW-0663">Pyridoxal phosphate</keyword>
<evidence type="ECO:0000313" key="5">
    <source>
        <dbReference type="Proteomes" id="UP000187486"/>
    </source>
</evidence>
<dbReference type="EMBL" id="MQUQ01000017">
    <property type="protein sequence ID" value="OLZ46562.1"/>
    <property type="molecule type" value="Genomic_DNA"/>
</dbReference>
<accession>A0A1R0KKE8</accession>
<protein>
    <recommendedName>
        <fullName evidence="3">Tryptophan synthase beta chain-like PALP domain-containing protein</fullName>
    </recommendedName>
</protein>
<reference evidence="4 5" key="1">
    <citation type="submission" date="2016-01" db="EMBL/GenBank/DDBJ databases">
        <title>Amycolatopsis coloradensis genome sequencing and assembly.</title>
        <authorList>
            <person name="Mayilraj S."/>
        </authorList>
    </citation>
    <scope>NUCLEOTIDE SEQUENCE [LARGE SCALE GENOMIC DNA]</scope>
    <source>
        <strain evidence="4 5">DSM 44225</strain>
    </source>
</reference>
<dbReference type="InterPro" id="IPR050214">
    <property type="entry name" value="Cys_Synth/Cystath_Beta-Synth"/>
</dbReference>
<name>A0A1R0KKE8_9PSEU</name>
<keyword evidence="5" id="KW-1185">Reference proteome</keyword>
<dbReference type="STRING" id="76021.BS329_30540"/>
<dbReference type="PANTHER" id="PTHR10314">
    <property type="entry name" value="CYSTATHIONINE BETA-SYNTHASE"/>
    <property type="match status" value="1"/>
</dbReference>